<evidence type="ECO:0000313" key="4">
    <source>
        <dbReference type="Proteomes" id="UP001341135"/>
    </source>
</evidence>
<feature type="region of interest" description="Disordered" evidence="1">
    <location>
        <begin position="133"/>
        <end position="153"/>
    </location>
</feature>
<dbReference type="EMBL" id="AP028907">
    <property type="protein sequence ID" value="BES82389.1"/>
    <property type="molecule type" value="Genomic_DNA"/>
</dbReference>
<dbReference type="SUPFAM" id="SSF81301">
    <property type="entry name" value="Nucleotidyltransferase"/>
    <property type="match status" value="1"/>
</dbReference>
<dbReference type="Proteomes" id="UP001341135">
    <property type="component" value="Chromosome"/>
</dbReference>
<sequence>MKRLLEEKPLPRSMPPRARLETARLIASELSRHREILLALIYGGFTRHRLFRDIDVAVYTAGRISYHDEPYYTYTLSLLLSKLAGAPVDVKLLDYAPPGFRAAVLSKGQPLFTRRPGLRWSLLLRAKDELRGLQRHAQNKPRAPGPPTPSTPG</sequence>
<dbReference type="Pfam" id="PF18765">
    <property type="entry name" value="Polbeta"/>
    <property type="match status" value="1"/>
</dbReference>
<reference evidence="3 4" key="1">
    <citation type="submission" date="2023-09" db="EMBL/GenBank/DDBJ databases">
        <title>Pyrofollis japonicus gen. nov. sp. nov., a novel member of the family Pyrodictiaceae isolated from the Iheya North hydrothermal field.</title>
        <authorList>
            <person name="Miyazaki U."/>
            <person name="Sanari M."/>
            <person name="Tame A."/>
            <person name="Kitajima M."/>
            <person name="Okamoto A."/>
            <person name="Sawayama S."/>
            <person name="Miyazaki J."/>
            <person name="Takai K."/>
            <person name="Nakagawa S."/>
        </authorList>
    </citation>
    <scope>NUCLEOTIDE SEQUENCE [LARGE SCALE GENOMIC DNA]</scope>
    <source>
        <strain evidence="3 4">AV2</strain>
    </source>
</reference>
<dbReference type="GeneID" id="89289958"/>
<evidence type="ECO:0000313" key="3">
    <source>
        <dbReference type="EMBL" id="BES82389.1"/>
    </source>
</evidence>
<accession>A0ABM8J0L2</accession>
<proteinExistence type="predicted"/>
<dbReference type="InterPro" id="IPR052930">
    <property type="entry name" value="TA_antitoxin_MntA"/>
</dbReference>
<evidence type="ECO:0000256" key="1">
    <source>
        <dbReference type="SAM" id="MobiDB-lite"/>
    </source>
</evidence>
<dbReference type="PANTHER" id="PTHR43852:SF3">
    <property type="entry name" value="NUCLEOTIDYLTRANSFERASE"/>
    <property type="match status" value="1"/>
</dbReference>
<dbReference type="InterPro" id="IPR041633">
    <property type="entry name" value="Polbeta"/>
</dbReference>
<name>A0ABM8J0L2_9CREN</name>
<gene>
    <name evidence="3" type="ORF">PABY_19560</name>
</gene>
<feature type="domain" description="Polymerase beta nucleotidyltransferase" evidence="2">
    <location>
        <begin position="26"/>
        <end position="114"/>
    </location>
</feature>
<dbReference type="PANTHER" id="PTHR43852">
    <property type="entry name" value="NUCLEOTIDYLTRANSFERASE"/>
    <property type="match status" value="1"/>
</dbReference>
<dbReference type="RefSeq" id="WP_338249664.1">
    <property type="nucleotide sequence ID" value="NZ_AP028907.1"/>
</dbReference>
<dbReference type="InterPro" id="IPR043519">
    <property type="entry name" value="NT_sf"/>
</dbReference>
<keyword evidence="4" id="KW-1185">Reference proteome</keyword>
<organism evidence="3 4">
    <name type="scientific">Pyrodictium abyssi</name>
    <dbReference type="NCBI Taxonomy" id="54256"/>
    <lineage>
        <taxon>Archaea</taxon>
        <taxon>Thermoproteota</taxon>
        <taxon>Thermoprotei</taxon>
        <taxon>Desulfurococcales</taxon>
        <taxon>Pyrodictiaceae</taxon>
        <taxon>Pyrodictium</taxon>
    </lineage>
</organism>
<feature type="compositionally biased region" description="Pro residues" evidence="1">
    <location>
        <begin position="143"/>
        <end position="153"/>
    </location>
</feature>
<evidence type="ECO:0000259" key="2">
    <source>
        <dbReference type="Pfam" id="PF18765"/>
    </source>
</evidence>
<protein>
    <recommendedName>
        <fullName evidence="2">Polymerase beta nucleotidyltransferase domain-containing protein</fullName>
    </recommendedName>
</protein>